<evidence type="ECO:0000259" key="8">
    <source>
        <dbReference type="PROSITE" id="PS50850"/>
    </source>
</evidence>
<dbReference type="EMBL" id="DYUK01000318">
    <property type="protein sequence ID" value="HJG81465.1"/>
    <property type="molecule type" value="Genomic_DNA"/>
</dbReference>
<keyword evidence="5 7" id="KW-0472">Membrane</keyword>
<feature type="transmembrane region" description="Helical" evidence="7">
    <location>
        <begin position="83"/>
        <end position="107"/>
    </location>
</feature>
<comment type="caution">
    <text evidence="10">The sequence shown here is derived from an EMBL/GenBank/DDBJ whole genome shotgun (WGS) entry which is preliminary data.</text>
</comment>
<comment type="subcellular location">
    <subcellularLocation>
        <location evidence="1">Cell membrane</location>
        <topology evidence="1">Multi-pass membrane protein</topology>
    </subcellularLocation>
</comment>
<dbReference type="PRINTS" id="PR01036">
    <property type="entry name" value="TCRTETB"/>
</dbReference>
<dbReference type="Gene3D" id="3.10.580.10">
    <property type="entry name" value="CBS-domain"/>
    <property type="match status" value="1"/>
</dbReference>
<evidence type="ECO:0000256" key="2">
    <source>
        <dbReference type="ARBA" id="ARBA00022448"/>
    </source>
</evidence>
<dbReference type="GO" id="GO:0005886">
    <property type="term" value="C:plasma membrane"/>
    <property type="evidence" value="ECO:0007669"/>
    <property type="project" value="UniProtKB-SubCell"/>
</dbReference>
<dbReference type="InterPro" id="IPR000644">
    <property type="entry name" value="CBS_dom"/>
</dbReference>
<evidence type="ECO:0000313" key="11">
    <source>
        <dbReference type="Proteomes" id="UP000784435"/>
    </source>
</evidence>
<evidence type="ECO:0000256" key="5">
    <source>
        <dbReference type="ARBA" id="ARBA00023136"/>
    </source>
</evidence>
<feature type="transmembrane region" description="Helical" evidence="7">
    <location>
        <begin position="302"/>
        <end position="322"/>
    </location>
</feature>
<dbReference type="InterPro" id="IPR036259">
    <property type="entry name" value="MFS_trans_sf"/>
</dbReference>
<reference evidence="10" key="1">
    <citation type="journal article" date="2021" name="PeerJ">
        <title>Extensive microbial diversity within the chicken gut microbiome revealed by metagenomics and culture.</title>
        <authorList>
            <person name="Gilroy R."/>
            <person name="Ravi A."/>
            <person name="Getino M."/>
            <person name="Pursley I."/>
            <person name="Horton D.L."/>
            <person name="Alikhan N.F."/>
            <person name="Baker D."/>
            <person name="Gharbi K."/>
            <person name="Hall N."/>
            <person name="Watson M."/>
            <person name="Adriaenssens E.M."/>
            <person name="Foster-Nyarko E."/>
            <person name="Jarju S."/>
            <person name="Secka A."/>
            <person name="Antonio M."/>
            <person name="Oren A."/>
            <person name="Chaudhuri R.R."/>
            <person name="La Ragione R."/>
            <person name="Hildebrand F."/>
            <person name="Pallen M.J."/>
        </authorList>
    </citation>
    <scope>NUCLEOTIDE SEQUENCE</scope>
    <source>
        <strain evidence="10">ChiGjej5B5-7349</strain>
    </source>
</reference>
<dbReference type="InterPro" id="IPR046342">
    <property type="entry name" value="CBS_dom_sf"/>
</dbReference>
<sequence length="647" mass="66395">MSSPVHARPQTPGRVGPMIAVAAAAAFLATFNETFLNVAFTPIMADFGVNVGTVQWLTTGYLLVAAVFVPVANVLYHRFPTRGLFVSVVALMVVGSIVGALAPTFGVLLLGRLLQAVGTGLLTPLGMNITLAVSPREKLGLMMGIMAAMTTLGPSLAIVLSGVLLTVVPWTTLLWVFGGLCFLVLLAGAVVLRTVADLGRPVLDVPSFLLVAVGLVGVLYGVSAAFGGAALYAAGAGVVGLVALALFIRRQGRIDNPLLDLRPFASTPFVLGVLLTMLGLLFVFGMNVVIPLFLQSARGLEPLVASLTLAPGILLTVILGPVAGRLFDRHGGRWSIPLGFLTMAVFVTLVGVAAGFDSIVLFGALYVPAVLATAFVIGPAQTFALSHLDRETSPHGVTVVSTSFQIAGCVGTSLATGVYGALSGAGIAAGRAEDDALLTGFHGAVALVVVTSLVGIVLAIAAQRASTNARAAVQAAAGAEGAEVQVGTVDTIMKTDVHSLQTDQSVLDALQFFVRRGISGAPIRDGAGRLAGFLSDGDVMRYLSAAHPSSTSIYSYAVGAADDLEQAMADLADLNVLRLATKDVITIDAGASIADAVAALSDVRLKKAPVVDADGRVVGIVSRSAISRVAIDEYLQEREAARQAAGV</sequence>
<feature type="transmembrane region" description="Helical" evidence="7">
    <location>
        <begin position="113"/>
        <end position="133"/>
    </location>
</feature>
<keyword evidence="6" id="KW-0129">CBS domain</keyword>
<evidence type="ECO:0000313" key="10">
    <source>
        <dbReference type="EMBL" id="HJG81465.1"/>
    </source>
</evidence>
<evidence type="ECO:0000256" key="7">
    <source>
        <dbReference type="SAM" id="Phobius"/>
    </source>
</evidence>
<dbReference type="Proteomes" id="UP000784435">
    <property type="component" value="Unassembled WGS sequence"/>
</dbReference>
<feature type="transmembrane region" description="Helical" evidence="7">
    <location>
        <begin position="56"/>
        <end position="76"/>
    </location>
</feature>
<dbReference type="Gene3D" id="1.20.1720.10">
    <property type="entry name" value="Multidrug resistance protein D"/>
    <property type="match status" value="1"/>
</dbReference>
<proteinExistence type="predicted"/>
<keyword evidence="3 7" id="KW-0812">Transmembrane</keyword>
<dbReference type="Pfam" id="PF07690">
    <property type="entry name" value="MFS_1"/>
    <property type="match status" value="1"/>
</dbReference>
<dbReference type="PROSITE" id="PS50850">
    <property type="entry name" value="MFS"/>
    <property type="match status" value="1"/>
</dbReference>
<feature type="transmembrane region" description="Helical" evidence="7">
    <location>
        <begin position="173"/>
        <end position="195"/>
    </location>
</feature>
<evidence type="ECO:0000256" key="6">
    <source>
        <dbReference type="PROSITE-ProRule" id="PRU00703"/>
    </source>
</evidence>
<evidence type="ECO:0000256" key="4">
    <source>
        <dbReference type="ARBA" id="ARBA00022989"/>
    </source>
</evidence>
<feature type="transmembrane region" description="Helical" evidence="7">
    <location>
        <begin position="202"/>
        <end position="223"/>
    </location>
</feature>
<evidence type="ECO:0000256" key="3">
    <source>
        <dbReference type="ARBA" id="ARBA00022692"/>
    </source>
</evidence>
<dbReference type="InterPro" id="IPR011701">
    <property type="entry name" value="MFS"/>
</dbReference>
<dbReference type="InterPro" id="IPR020846">
    <property type="entry name" value="MFS_dom"/>
</dbReference>
<dbReference type="PANTHER" id="PTHR42718:SF9">
    <property type="entry name" value="MAJOR FACILITATOR SUPERFAMILY MULTIDRUG TRANSPORTER MFSC"/>
    <property type="match status" value="1"/>
</dbReference>
<dbReference type="SUPFAM" id="SSF54631">
    <property type="entry name" value="CBS-domain pair"/>
    <property type="match status" value="1"/>
</dbReference>
<name>A0A921MG20_9MICO</name>
<feature type="domain" description="CBS" evidence="9">
    <location>
        <begin position="580"/>
        <end position="637"/>
    </location>
</feature>
<dbReference type="SUPFAM" id="SSF103473">
    <property type="entry name" value="MFS general substrate transporter"/>
    <property type="match status" value="1"/>
</dbReference>
<feature type="transmembrane region" description="Helical" evidence="7">
    <location>
        <begin position="334"/>
        <end position="353"/>
    </location>
</feature>
<reference evidence="10" key="2">
    <citation type="submission" date="2021-09" db="EMBL/GenBank/DDBJ databases">
        <authorList>
            <person name="Gilroy R."/>
        </authorList>
    </citation>
    <scope>NUCLEOTIDE SEQUENCE</scope>
    <source>
        <strain evidence="10">ChiGjej5B5-7349</strain>
    </source>
</reference>
<feature type="transmembrane region" description="Helical" evidence="7">
    <location>
        <begin position="441"/>
        <end position="462"/>
    </location>
</feature>
<dbReference type="Pfam" id="PF00571">
    <property type="entry name" value="CBS"/>
    <property type="match status" value="2"/>
</dbReference>
<dbReference type="Gene3D" id="1.20.1250.20">
    <property type="entry name" value="MFS general substrate transporter like domains"/>
    <property type="match status" value="1"/>
</dbReference>
<keyword evidence="4 7" id="KW-1133">Transmembrane helix</keyword>
<feature type="transmembrane region" description="Helical" evidence="7">
    <location>
        <begin position="145"/>
        <end position="167"/>
    </location>
</feature>
<dbReference type="PANTHER" id="PTHR42718">
    <property type="entry name" value="MAJOR FACILITATOR SUPERFAMILY MULTIDRUG TRANSPORTER MFSC"/>
    <property type="match status" value="1"/>
</dbReference>
<feature type="domain" description="CBS" evidence="9">
    <location>
        <begin position="493"/>
        <end position="549"/>
    </location>
</feature>
<protein>
    <submittedName>
        <fullName evidence="10">MFS transporter</fullName>
    </submittedName>
</protein>
<dbReference type="AlphaFoldDB" id="A0A921MG20"/>
<gene>
    <name evidence="10" type="ORF">K8V08_13760</name>
</gene>
<organism evidence="10 11">
    <name type="scientific">Brevibacterium senegalense</name>
    <dbReference type="NCBI Taxonomy" id="1033736"/>
    <lineage>
        <taxon>Bacteria</taxon>
        <taxon>Bacillati</taxon>
        <taxon>Actinomycetota</taxon>
        <taxon>Actinomycetes</taxon>
        <taxon>Micrococcales</taxon>
        <taxon>Brevibacteriaceae</taxon>
        <taxon>Brevibacterium</taxon>
    </lineage>
</organism>
<feature type="transmembrane region" description="Helical" evidence="7">
    <location>
        <begin position="269"/>
        <end position="290"/>
    </location>
</feature>
<evidence type="ECO:0000259" key="9">
    <source>
        <dbReference type="PROSITE" id="PS51371"/>
    </source>
</evidence>
<feature type="transmembrane region" description="Helical" evidence="7">
    <location>
        <begin position="397"/>
        <end position="421"/>
    </location>
</feature>
<feature type="transmembrane region" description="Helical" evidence="7">
    <location>
        <begin position="229"/>
        <end position="248"/>
    </location>
</feature>
<dbReference type="GO" id="GO:0022857">
    <property type="term" value="F:transmembrane transporter activity"/>
    <property type="evidence" value="ECO:0007669"/>
    <property type="project" value="InterPro"/>
</dbReference>
<feature type="transmembrane region" description="Helical" evidence="7">
    <location>
        <begin position="359"/>
        <end position="385"/>
    </location>
</feature>
<dbReference type="PROSITE" id="PS51371">
    <property type="entry name" value="CBS"/>
    <property type="match status" value="2"/>
</dbReference>
<feature type="domain" description="Major facilitator superfamily (MFS) profile" evidence="8">
    <location>
        <begin position="18"/>
        <end position="467"/>
    </location>
</feature>
<keyword evidence="2" id="KW-0813">Transport</keyword>
<accession>A0A921MG20</accession>
<evidence type="ECO:0000256" key="1">
    <source>
        <dbReference type="ARBA" id="ARBA00004651"/>
    </source>
</evidence>
<dbReference type="SMART" id="SM00116">
    <property type="entry name" value="CBS"/>
    <property type="match status" value="2"/>
</dbReference>